<reference evidence="2" key="1">
    <citation type="journal article" date="2020" name="Stud. Mycol.">
        <title>101 Dothideomycetes genomes: a test case for predicting lifestyles and emergence of pathogens.</title>
        <authorList>
            <person name="Haridas S."/>
            <person name="Albert R."/>
            <person name="Binder M."/>
            <person name="Bloem J."/>
            <person name="Labutti K."/>
            <person name="Salamov A."/>
            <person name="Andreopoulos B."/>
            <person name="Baker S."/>
            <person name="Barry K."/>
            <person name="Bills G."/>
            <person name="Bluhm B."/>
            <person name="Cannon C."/>
            <person name="Castanera R."/>
            <person name="Culley D."/>
            <person name="Daum C."/>
            <person name="Ezra D."/>
            <person name="Gonzalez J."/>
            <person name="Henrissat B."/>
            <person name="Kuo A."/>
            <person name="Liang C."/>
            <person name="Lipzen A."/>
            <person name="Lutzoni F."/>
            <person name="Magnuson J."/>
            <person name="Mondo S."/>
            <person name="Nolan M."/>
            <person name="Ohm R."/>
            <person name="Pangilinan J."/>
            <person name="Park H.-J."/>
            <person name="Ramirez L."/>
            <person name="Alfaro M."/>
            <person name="Sun H."/>
            <person name="Tritt A."/>
            <person name="Yoshinaga Y."/>
            <person name="Zwiers L.-H."/>
            <person name="Turgeon B."/>
            <person name="Goodwin S."/>
            <person name="Spatafora J."/>
            <person name="Crous P."/>
            <person name="Grigoriev I."/>
        </authorList>
    </citation>
    <scope>NUCLEOTIDE SEQUENCE</scope>
    <source>
        <strain evidence="2">CBS 207.26</strain>
    </source>
</reference>
<organism evidence="2 3">
    <name type="scientific">Zopfia rhizophila CBS 207.26</name>
    <dbReference type="NCBI Taxonomy" id="1314779"/>
    <lineage>
        <taxon>Eukaryota</taxon>
        <taxon>Fungi</taxon>
        <taxon>Dikarya</taxon>
        <taxon>Ascomycota</taxon>
        <taxon>Pezizomycotina</taxon>
        <taxon>Dothideomycetes</taxon>
        <taxon>Dothideomycetes incertae sedis</taxon>
        <taxon>Zopfiaceae</taxon>
        <taxon>Zopfia</taxon>
    </lineage>
</organism>
<gene>
    <name evidence="2" type="ORF">K469DRAFT_707111</name>
</gene>
<name>A0A6A6D8H3_9PEZI</name>
<keyword evidence="3" id="KW-1185">Reference proteome</keyword>
<evidence type="ECO:0000256" key="1">
    <source>
        <dbReference type="SAM" id="SignalP"/>
    </source>
</evidence>
<protein>
    <submittedName>
        <fullName evidence="2">Uncharacterized protein</fullName>
    </submittedName>
</protein>
<evidence type="ECO:0000313" key="2">
    <source>
        <dbReference type="EMBL" id="KAF2174572.1"/>
    </source>
</evidence>
<keyword evidence="1" id="KW-0732">Signal</keyword>
<feature type="chain" id="PRO_5025604525" evidence="1">
    <location>
        <begin position="22"/>
        <end position="55"/>
    </location>
</feature>
<evidence type="ECO:0000313" key="3">
    <source>
        <dbReference type="Proteomes" id="UP000800200"/>
    </source>
</evidence>
<accession>A0A6A6D8H3</accession>
<dbReference type="AlphaFoldDB" id="A0A6A6D8H3"/>
<dbReference type="EMBL" id="ML994825">
    <property type="protein sequence ID" value="KAF2174572.1"/>
    <property type="molecule type" value="Genomic_DNA"/>
</dbReference>
<sequence>MIHNPTLFHGWLLILGTDAWAVMNCIKTATHFFLRTSFLPPQCEPVAPFIEPQCA</sequence>
<feature type="signal peptide" evidence="1">
    <location>
        <begin position="1"/>
        <end position="21"/>
    </location>
</feature>
<proteinExistence type="predicted"/>
<dbReference type="Proteomes" id="UP000800200">
    <property type="component" value="Unassembled WGS sequence"/>
</dbReference>